<evidence type="ECO:0000259" key="1">
    <source>
        <dbReference type="Pfam" id="PF00534"/>
    </source>
</evidence>
<dbReference type="InterPro" id="IPR001296">
    <property type="entry name" value="Glyco_trans_1"/>
</dbReference>
<protein>
    <submittedName>
        <fullName evidence="3">Glycosyltransferase</fullName>
    </submittedName>
</protein>
<dbReference type="Proteomes" id="UP000539372">
    <property type="component" value="Unassembled WGS sequence"/>
</dbReference>
<dbReference type="CDD" id="cd03811">
    <property type="entry name" value="GT4_GT28_WabH-like"/>
    <property type="match status" value="1"/>
</dbReference>
<dbReference type="AlphaFoldDB" id="A0A7Y0E1U7"/>
<dbReference type="RefSeq" id="WP_169625991.1">
    <property type="nucleotide sequence ID" value="NZ_JABBNT010000004.1"/>
</dbReference>
<feature type="domain" description="Glycosyltransferase subfamily 4-like N-terminal" evidence="2">
    <location>
        <begin position="16"/>
        <end position="176"/>
    </location>
</feature>
<dbReference type="Pfam" id="PF00534">
    <property type="entry name" value="Glycos_transf_1"/>
    <property type="match status" value="1"/>
</dbReference>
<dbReference type="Pfam" id="PF13439">
    <property type="entry name" value="Glyco_transf_4"/>
    <property type="match status" value="1"/>
</dbReference>
<reference evidence="3 4" key="1">
    <citation type="submission" date="2020-04" db="EMBL/GenBank/DDBJ databases">
        <title>Rhodospirillaceae bacterium KN72 isolated from deep sea.</title>
        <authorList>
            <person name="Zhang D.-C."/>
        </authorList>
    </citation>
    <scope>NUCLEOTIDE SEQUENCE [LARGE SCALE GENOMIC DNA]</scope>
    <source>
        <strain evidence="3 4">KN72</strain>
    </source>
</reference>
<evidence type="ECO:0000313" key="4">
    <source>
        <dbReference type="Proteomes" id="UP000539372"/>
    </source>
</evidence>
<comment type="caution">
    <text evidence="3">The sequence shown here is derived from an EMBL/GenBank/DDBJ whole genome shotgun (WGS) entry which is preliminary data.</text>
</comment>
<sequence>MSAKKLALILPDFNGGGAERVMLTIARNVDRARFKPVLIVLQERGALRDLVPDDVTIICLKTRRLRRTLPMLIAALRRERPDIVLSTMAYMNFAVCFSTRLALGKKCRLVLREANMPSATIARVKPAWLVRVLYRLLYPWADTVVCNARPVADELRQVGVPDWTIHILPNPVDTDRIRFVAEVGECGDLVQVQDGGRLFVGIGRLIEQKGFDRLIEWFTAMPASDRLVIFGEGPLRRMLNDSIIRLGLKDRVLLAGFVKSPWACLKQADAFVMPSRWEGLPNAALEALALGTPVIATSNTGGLPDIVNEVRNGMLVIADGKDEFVSAMGAVRPLGADGSRVSALPHRFAVSSVVMEYESVLDGVDG</sequence>
<gene>
    <name evidence="3" type="ORF">HH303_13995</name>
</gene>
<keyword evidence="3" id="KW-0808">Transferase</keyword>
<evidence type="ECO:0000259" key="2">
    <source>
        <dbReference type="Pfam" id="PF13439"/>
    </source>
</evidence>
<feature type="domain" description="Glycosyl transferase family 1" evidence="1">
    <location>
        <begin position="194"/>
        <end position="326"/>
    </location>
</feature>
<dbReference type="SUPFAM" id="SSF53756">
    <property type="entry name" value="UDP-Glycosyltransferase/glycogen phosphorylase"/>
    <property type="match status" value="1"/>
</dbReference>
<proteinExistence type="predicted"/>
<name>A0A7Y0E1U7_9PROT</name>
<dbReference type="GO" id="GO:0016757">
    <property type="term" value="F:glycosyltransferase activity"/>
    <property type="evidence" value="ECO:0007669"/>
    <property type="project" value="InterPro"/>
</dbReference>
<organism evidence="3 4">
    <name type="scientific">Pacificispira spongiicola</name>
    <dbReference type="NCBI Taxonomy" id="2729598"/>
    <lineage>
        <taxon>Bacteria</taxon>
        <taxon>Pseudomonadati</taxon>
        <taxon>Pseudomonadota</taxon>
        <taxon>Alphaproteobacteria</taxon>
        <taxon>Rhodospirillales</taxon>
        <taxon>Rhodospirillaceae</taxon>
        <taxon>Pacificispira</taxon>
    </lineage>
</organism>
<dbReference type="InterPro" id="IPR028098">
    <property type="entry name" value="Glyco_trans_4-like_N"/>
</dbReference>
<dbReference type="EMBL" id="JABBNT010000004">
    <property type="protein sequence ID" value="NMM45603.1"/>
    <property type="molecule type" value="Genomic_DNA"/>
</dbReference>
<keyword evidence="4" id="KW-1185">Reference proteome</keyword>
<accession>A0A7Y0E1U7</accession>
<dbReference type="PANTHER" id="PTHR12526">
    <property type="entry name" value="GLYCOSYLTRANSFERASE"/>
    <property type="match status" value="1"/>
</dbReference>
<evidence type="ECO:0000313" key="3">
    <source>
        <dbReference type="EMBL" id="NMM45603.1"/>
    </source>
</evidence>
<dbReference type="Gene3D" id="3.40.50.2000">
    <property type="entry name" value="Glycogen Phosphorylase B"/>
    <property type="match status" value="2"/>
</dbReference>